<name>A0A0G0KZ81_9BACT</name>
<dbReference type="CDD" id="cd19067">
    <property type="entry name" value="PfuEndoQ-like"/>
    <property type="match status" value="1"/>
</dbReference>
<dbReference type="AlphaFoldDB" id="A0A0G0KZ81"/>
<keyword evidence="1" id="KW-0378">Hydrolase</keyword>
<dbReference type="InterPro" id="IPR016195">
    <property type="entry name" value="Pol/histidinol_Pase-like"/>
</dbReference>
<dbReference type="Proteomes" id="UP000034081">
    <property type="component" value="Unassembled WGS sequence"/>
</dbReference>
<dbReference type="SUPFAM" id="SSF89550">
    <property type="entry name" value="PHP domain-like"/>
    <property type="match status" value="1"/>
</dbReference>
<sequence>MEIIADLEVHSKYARAVSPSMTPPTIAEWAGKKGVGLVGTGDFTHPMWLRELEANLEEAGEGVYKLKTEDRRLKTEVKFLLTSEVSCMYTHEGKGRRVHLLVYLPDINSVKKFNSELSAHGANLFSDGRPIMGLSLSQVAQIALEANEKALVIPAHVWTPWFGFYGHMSGYNSLKEAFGDMEKYIPAVETGLSSDPAMNWRIGELEGKQIVSFGDAHSPQKLGREATVFELPEVSYENIWKAMWSKSGVGRLKIDNEVGASRTEVRTSDINPQISYTIEFYPEEGKYHYTGHRKCNVVYSPNDARKKGFTCPVCGRPLTMGVMSRVEQLASQEISNDKLQISNDKFGVQWIGDEKGKRPPYVMLVPLLEILAESLESGVASQKVLSVYDHLVNKFEGEFSLLLKTPINDINTEAGEKIAEAILKVRSGDIVIEPGYDGVFGKVAIWKEPSEEVTLDQETLF</sequence>
<dbReference type="PANTHER" id="PTHR40084:SF1">
    <property type="entry name" value="PHOSPHOTRANSFERASE"/>
    <property type="match status" value="1"/>
</dbReference>
<dbReference type="Gene3D" id="3.20.20.140">
    <property type="entry name" value="Metal-dependent hydrolases"/>
    <property type="match status" value="1"/>
</dbReference>
<proteinExistence type="predicted"/>
<comment type="caution">
    <text evidence="1">The sequence shown here is derived from an EMBL/GenBank/DDBJ whole genome shotgun (WGS) entry which is preliminary data.</text>
</comment>
<dbReference type="EMBL" id="LBVL01000011">
    <property type="protein sequence ID" value="KKQ84993.1"/>
    <property type="molecule type" value="Genomic_DNA"/>
</dbReference>
<organism evidence="1 2">
    <name type="scientific">Candidatus Woesebacteria bacterium GW2011_GWB1_38_8</name>
    <dbReference type="NCBI Taxonomy" id="1618570"/>
    <lineage>
        <taxon>Bacteria</taxon>
        <taxon>Candidatus Woeseibacteriota</taxon>
    </lineage>
</organism>
<dbReference type="STRING" id="1618570.UT08_C0011G0011"/>
<reference evidence="1 2" key="1">
    <citation type="journal article" date="2015" name="Nature">
        <title>rRNA introns, odd ribosomes, and small enigmatic genomes across a large radiation of phyla.</title>
        <authorList>
            <person name="Brown C.T."/>
            <person name="Hug L.A."/>
            <person name="Thomas B.C."/>
            <person name="Sharon I."/>
            <person name="Castelle C.J."/>
            <person name="Singh A."/>
            <person name="Wilkins M.J."/>
            <person name="Williams K.H."/>
            <person name="Banfield J.F."/>
        </authorList>
    </citation>
    <scope>NUCLEOTIDE SEQUENCE [LARGE SCALE GENOMIC DNA]</scope>
</reference>
<evidence type="ECO:0000313" key="1">
    <source>
        <dbReference type="EMBL" id="KKQ84993.1"/>
    </source>
</evidence>
<accession>A0A0G0KZ81</accession>
<dbReference type="PANTHER" id="PTHR40084">
    <property type="entry name" value="PHOSPHOHYDROLASE, PHP FAMILY"/>
    <property type="match status" value="1"/>
</dbReference>
<protein>
    <submittedName>
        <fullName evidence="1">UvrD/REP helicase family protein</fullName>
    </submittedName>
</protein>
<evidence type="ECO:0000313" key="2">
    <source>
        <dbReference type="Proteomes" id="UP000034081"/>
    </source>
</evidence>
<keyword evidence="1" id="KW-0547">Nucleotide-binding</keyword>
<dbReference type="GO" id="GO:0004386">
    <property type="term" value="F:helicase activity"/>
    <property type="evidence" value="ECO:0007669"/>
    <property type="project" value="UniProtKB-KW"/>
</dbReference>
<keyword evidence="1" id="KW-0067">ATP-binding</keyword>
<gene>
    <name evidence="1" type="ORF">UT08_C0011G0011</name>
</gene>
<keyword evidence="1" id="KW-0347">Helicase</keyword>